<feature type="region of interest" description="Disordered" evidence="1">
    <location>
        <begin position="53"/>
        <end position="75"/>
    </location>
</feature>
<reference evidence="2" key="1">
    <citation type="submission" date="2014-11" db="EMBL/GenBank/DDBJ databases">
        <authorList>
            <person name="Amaro Gonzalez C."/>
        </authorList>
    </citation>
    <scope>NUCLEOTIDE SEQUENCE</scope>
</reference>
<organism evidence="2">
    <name type="scientific">Anguilla anguilla</name>
    <name type="common">European freshwater eel</name>
    <name type="synonym">Muraena anguilla</name>
    <dbReference type="NCBI Taxonomy" id="7936"/>
    <lineage>
        <taxon>Eukaryota</taxon>
        <taxon>Metazoa</taxon>
        <taxon>Chordata</taxon>
        <taxon>Craniata</taxon>
        <taxon>Vertebrata</taxon>
        <taxon>Euteleostomi</taxon>
        <taxon>Actinopterygii</taxon>
        <taxon>Neopterygii</taxon>
        <taxon>Teleostei</taxon>
        <taxon>Anguilliformes</taxon>
        <taxon>Anguillidae</taxon>
        <taxon>Anguilla</taxon>
    </lineage>
</organism>
<sequence length="75" mass="8631">MPSPVTLPDPVLQKANSLDKCLETTDDNDDDTHDYEYIDEDELDSIRKTFQEQKIHNTTKDKPSNSYEQTTKAGR</sequence>
<accession>A0A0E9WC05</accession>
<feature type="compositionally biased region" description="Polar residues" evidence="1">
    <location>
        <begin position="64"/>
        <end position="75"/>
    </location>
</feature>
<evidence type="ECO:0000313" key="2">
    <source>
        <dbReference type="EMBL" id="JAH87872.1"/>
    </source>
</evidence>
<dbReference type="EMBL" id="GBXM01020705">
    <property type="protein sequence ID" value="JAH87872.1"/>
    <property type="molecule type" value="Transcribed_RNA"/>
</dbReference>
<feature type="compositionally biased region" description="Basic and acidic residues" evidence="1">
    <location>
        <begin position="53"/>
        <end position="63"/>
    </location>
</feature>
<evidence type="ECO:0000256" key="1">
    <source>
        <dbReference type="SAM" id="MobiDB-lite"/>
    </source>
</evidence>
<dbReference type="AlphaFoldDB" id="A0A0E9WC05"/>
<protein>
    <submittedName>
        <fullName evidence="2">Uncharacterized protein</fullName>
    </submittedName>
</protein>
<name>A0A0E9WC05_ANGAN</name>
<reference evidence="2" key="2">
    <citation type="journal article" date="2015" name="Fish Shellfish Immunol.">
        <title>Early steps in the European eel (Anguilla anguilla)-Vibrio vulnificus interaction in the gills: Role of the RtxA13 toxin.</title>
        <authorList>
            <person name="Callol A."/>
            <person name="Pajuelo D."/>
            <person name="Ebbesson L."/>
            <person name="Teles M."/>
            <person name="MacKenzie S."/>
            <person name="Amaro C."/>
        </authorList>
    </citation>
    <scope>NUCLEOTIDE SEQUENCE</scope>
</reference>
<proteinExistence type="predicted"/>